<evidence type="ECO:0000256" key="1">
    <source>
        <dbReference type="SAM" id="Phobius"/>
    </source>
</evidence>
<dbReference type="InterPro" id="IPR046486">
    <property type="entry name" value="DUF6579"/>
</dbReference>
<organism evidence="2 3">
    <name type="scientific">Cephalotrichum gorgonifer</name>
    <dbReference type="NCBI Taxonomy" id="2041049"/>
    <lineage>
        <taxon>Eukaryota</taxon>
        <taxon>Fungi</taxon>
        <taxon>Dikarya</taxon>
        <taxon>Ascomycota</taxon>
        <taxon>Pezizomycotina</taxon>
        <taxon>Sordariomycetes</taxon>
        <taxon>Hypocreomycetidae</taxon>
        <taxon>Microascales</taxon>
        <taxon>Microascaceae</taxon>
        <taxon>Cephalotrichum</taxon>
    </lineage>
</organism>
<dbReference type="Pfam" id="PF20219">
    <property type="entry name" value="DUF6579"/>
    <property type="match status" value="1"/>
</dbReference>
<name>A0AAE8N7Y8_9PEZI</name>
<comment type="caution">
    <text evidence="2">The sequence shown here is derived from an EMBL/GenBank/DDBJ whole genome shotgun (WGS) entry which is preliminary data.</text>
</comment>
<evidence type="ECO:0000313" key="3">
    <source>
        <dbReference type="Proteomes" id="UP001187682"/>
    </source>
</evidence>
<protein>
    <submittedName>
        <fullName evidence="2">Uncharacterized protein</fullName>
    </submittedName>
</protein>
<accession>A0AAE8N7Y8</accession>
<sequence length="449" mass="49149">MSESSQAPTLADRALDTVAWGYDICKGESATGIRRNNAEKGLAVAQNRAAKQTMPEVREFLRSGTERNRSEVVRNKIQSEAADGIQRSFENIDESVKATSEGLIDLAKNADHALHGMAKNLDTHGASIAQSAEASADALRSVSKDVNGLHVMSKSLLDRVDYYGNFAQMATLDIIIQLHKISGSLDRIANGVEQIDKALRDGNRLTAQGSRGEYGFATTVHRYIRQRVYETEHQGGRENHRFFIYHPDNDWYPAFYDLVREEPLPETFCAKSDNLDKICQMMLSYRETLAQQSPEGKSIVFHLLIPGWYHVKVEAPLYFPDELQPFRVEGMKSCGGPYFIFNLPDAPESLLGGVGNELDPKGHNRAAYIAGAATLTGTFVTSSLSVLAVGVALAPMSAVGALLYLPFMATPHALTFTVGGPAAEAVANTMAEDGSRILGSTRRKPNRQI</sequence>
<gene>
    <name evidence="2" type="ORF">DNG_09657</name>
</gene>
<evidence type="ECO:0000313" key="2">
    <source>
        <dbReference type="EMBL" id="SPO06963.1"/>
    </source>
</evidence>
<reference evidence="2" key="1">
    <citation type="submission" date="2018-03" db="EMBL/GenBank/DDBJ databases">
        <authorList>
            <person name="Guldener U."/>
        </authorList>
    </citation>
    <scope>NUCLEOTIDE SEQUENCE</scope>
</reference>
<keyword evidence="3" id="KW-1185">Reference proteome</keyword>
<dbReference type="EMBL" id="ONZQ02000017">
    <property type="protein sequence ID" value="SPO06963.1"/>
    <property type="molecule type" value="Genomic_DNA"/>
</dbReference>
<dbReference type="AlphaFoldDB" id="A0AAE8N7Y8"/>
<keyword evidence="1" id="KW-0812">Transmembrane</keyword>
<dbReference type="Proteomes" id="UP001187682">
    <property type="component" value="Unassembled WGS sequence"/>
</dbReference>
<keyword evidence="1" id="KW-1133">Transmembrane helix</keyword>
<keyword evidence="1" id="KW-0472">Membrane</keyword>
<proteinExistence type="predicted"/>
<feature type="transmembrane region" description="Helical" evidence="1">
    <location>
        <begin position="384"/>
        <end position="405"/>
    </location>
</feature>